<reference evidence="3 4" key="1">
    <citation type="submission" date="2022-01" db="EMBL/GenBank/DDBJ databases">
        <authorList>
            <person name="Xiong W."/>
            <person name="Schranz E."/>
        </authorList>
    </citation>
    <scope>NUCLEOTIDE SEQUENCE [LARGE SCALE GENOMIC DNA]</scope>
</reference>
<dbReference type="InterPro" id="IPR036047">
    <property type="entry name" value="F-box-like_dom_sf"/>
</dbReference>
<evidence type="ECO:0000313" key="4">
    <source>
        <dbReference type="Proteomes" id="UP001157418"/>
    </source>
</evidence>
<dbReference type="PANTHER" id="PTHR45463:SF8">
    <property type="entry name" value="OS09G0392200 PROTEIN"/>
    <property type="match status" value="1"/>
</dbReference>
<gene>
    <name evidence="3" type="ORF">LVIROSA_LOCUS34503</name>
</gene>
<feature type="domain" description="KIB1-4 beta-propeller" evidence="2">
    <location>
        <begin position="105"/>
        <end position="302"/>
    </location>
</feature>
<accession>A0AAU9PFF6</accession>
<protein>
    <recommendedName>
        <fullName evidence="5">F-box domain-containing protein</fullName>
    </recommendedName>
</protein>
<keyword evidence="4" id="KW-1185">Reference proteome</keyword>
<dbReference type="AlphaFoldDB" id="A0AAU9PFF6"/>
<evidence type="ECO:0000313" key="3">
    <source>
        <dbReference type="EMBL" id="CAH1448991.1"/>
    </source>
</evidence>
<dbReference type="InterPro" id="IPR005174">
    <property type="entry name" value="KIB1-4_b-propeller"/>
</dbReference>
<evidence type="ECO:0000259" key="2">
    <source>
        <dbReference type="Pfam" id="PF03478"/>
    </source>
</evidence>
<organism evidence="3 4">
    <name type="scientific">Lactuca virosa</name>
    <dbReference type="NCBI Taxonomy" id="75947"/>
    <lineage>
        <taxon>Eukaryota</taxon>
        <taxon>Viridiplantae</taxon>
        <taxon>Streptophyta</taxon>
        <taxon>Embryophyta</taxon>
        <taxon>Tracheophyta</taxon>
        <taxon>Spermatophyta</taxon>
        <taxon>Magnoliopsida</taxon>
        <taxon>eudicotyledons</taxon>
        <taxon>Gunneridae</taxon>
        <taxon>Pentapetalae</taxon>
        <taxon>asterids</taxon>
        <taxon>campanulids</taxon>
        <taxon>Asterales</taxon>
        <taxon>Asteraceae</taxon>
        <taxon>Cichorioideae</taxon>
        <taxon>Cichorieae</taxon>
        <taxon>Lactucinae</taxon>
        <taxon>Lactuca</taxon>
    </lineage>
</organism>
<comment type="caution">
    <text evidence="3">The sequence shown here is derived from an EMBL/GenBank/DDBJ whole genome shotgun (WGS) entry which is preliminary data.</text>
</comment>
<dbReference type="Gene3D" id="1.20.1280.50">
    <property type="match status" value="1"/>
</dbReference>
<dbReference type="Pfam" id="PF03478">
    <property type="entry name" value="Beta-prop_KIB1-4"/>
    <property type="match status" value="1"/>
</dbReference>
<dbReference type="Pfam" id="PF00646">
    <property type="entry name" value="F-box"/>
    <property type="match status" value="1"/>
</dbReference>
<dbReference type="EMBL" id="CAKMRJ010005634">
    <property type="protein sequence ID" value="CAH1448991.1"/>
    <property type="molecule type" value="Genomic_DNA"/>
</dbReference>
<dbReference type="Proteomes" id="UP001157418">
    <property type="component" value="Unassembled WGS sequence"/>
</dbReference>
<dbReference type="SUPFAM" id="SSF81383">
    <property type="entry name" value="F-box domain"/>
    <property type="match status" value="1"/>
</dbReference>
<proteinExistence type="predicted"/>
<dbReference type="InterPro" id="IPR001810">
    <property type="entry name" value="F-box_dom"/>
</dbReference>
<dbReference type="PANTHER" id="PTHR45463">
    <property type="entry name" value="OS09G0392200 PROTEIN"/>
    <property type="match status" value="1"/>
</dbReference>
<feature type="domain" description="F-box" evidence="1">
    <location>
        <begin position="32"/>
        <end position="72"/>
    </location>
</feature>
<name>A0AAU9PFF6_9ASTR</name>
<evidence type="ECO:0008006" key="5">
    <source>
        <dbReference type="Google" id="ProtNLM"/>
    </source>
</evidence>
<sequence length="360" mass="41963">MTRNQNHDDDNASSSSSRKRFKNFNHNGVASWSDVNHDVLFLIMMKLGVVDFVAFSGVCKSWRSFAVSNKNTFMASKPPMKISIGPHVNKEDSYYLLEDLKERRFKTIIPHSSCRAYCGLTCGYLILFGWETHDFWLVNPITRDELHFPDYPLSVGAREEEMWAIRGILVFSQAITGWVFLVLHGTISFCIAGKKGWNHVSSTLPIADLHVFKGKIYTLHAHCSLGELILDLKSEWKGKWTLLETKSFPKPDLYFLRLASSNEKLFVIGWVSKQKMFMELDFGEMKWVSAEKTIQEYAIFYSYFNYSAAFILELWADSQTQQTGYHEYFLDDDKSRKCMVYFDWMWYFPHDCLNVNFLDE</sequence>
<evidence type="ECO:0000259" key="1">
    <source>
        <dbReference type="Pfam" id="PF00646"/>
    </source>
</evidence>